<sequence length="1913" mass="220367">MSKSFDEFNDDSILYELLEYLIRKQDPELAKCKSDAALLPASGTIKNALRYLNQRYSLPESIGQQISLTLPWKFTVGDNGRLLAILQEHLIEIRKSKDEYSSVVAKASVPKDAFPQWRKIVWSPDGSILVLASSNGYISFYNSLGNNIWNISPKNISQNPHILEAGDAVASMIFINSRTKSDNWTYEFISVTYSGLLKSYHISGDGRFTENHEFSFGNFYKNGVNAVAYTERHNLLFVAGNSITQKYGAASETGLSSWRLLNDYPYYKLSFTHEDDTAGKSAFSLWNFIPTMHSQPQSIIFKISISPKGDLMACIHTDGSITLWSLPNLKLLNKWKLTEQPDYNARNPLGTMKYKKFPLGTSEFYPLDIGWWSDHALIITRYSGSISVCSIKDLRNLLGTSPEFLAGQPQISELSPGRGCLTLDCETLLTSNKRKRDTNNETGSDSDKEEDELEPITVMSYTTNLVQSALYSITDIERFQPKRKKSKVLHRTYRILGLKSTTPEELYSRKIDIEEYGEALALANTYNLDTDLVYQTQWRKSEFSLKAIQDHLSKVRKRSWVLNECVMRVPETLEAARELLYFGLRGTSLETLVAIGKDDDGKFVPNEMNKETEDLDLRSSNLIQAQKENKILEELDMEHLTEGQKDLIKYRRKLFDHLDKLQTYEIILESPDAYDKTFYEEFRQRTAIENAVRFAKDSNYQGVEIMITYHGEKLMPHWLAIISFFPETLNPLYYQKLLPECDSEGQLFLLDRRELRQKDWSDRPQFSKLIGEDNEDGSEFIYDCDMSLSAYRNTQYTPELLQKWYRSRAYKIESDSSIVDNALELVKLGKARNITGLENLLLELETLDDLIYKVYLEDMTLARLEKLTDLEKMNLLMSTSDQKSFVVNIKNFVLPFIKRKQKYLGGELNKYLLHDYLVSLSKDDLTLPVKFFEYVKQSHDIQVVEMIDDVVTLALDCIYSCHEPDMYDMANEIFESIPKHANDTGAEGGLIDDLERELDCLKILNKYHVKTTLNYIKQNKNNPENVKLLLIQMARSLNKVEPPADEHLWAQLLNDMLEIHSTTFSCIDIEICFEICVSARLVSGMKSNIQNCANLIETKKNEQSLLKVSYERAVELILQASFEYFNSSKSLTDSNMELAKTSLHLITDDNPRIKEEYDLINSLQILNEFNVNILPIQVRLNQDRLKLIESCLNCRGDAYKSKQRLLTLANYLRIDKNNTRSREGKVLKLIAEKAFELADYDVCTSTCQQLIDNNYSLAWRTCMNLGYCEDFQDLKFRQKCLWFAMNNCPDDLLEETLKQKHLLEIQILHKDLQNWMPECDESFATGADSEDEFTDAMTTPQVETKEFVPNIIGTSTEIVKSSAELVTRSTFNIMKNVGNKDFWKTTLNLGFMSSPDNTVHDRHEIWESERDRIAQSFPCFYESLHEGCKISNFDADYTKYSLQKIENVKLKLCQTLLRVAVLTESACYGLEASDINHLYLECAEHTIIHDCLLGFAYLLCLRDTEILSAETVFNNLPRNELYVQYAAYYYALILYEKLNQDSTDVYYYDPLNLITAMVIAAKKNHESDIGEALIRWLSYLSDGRSSATEDINIEQPISKEGDAFKFDVASPVEKKDAITDENALSTDKLKESEISDKFKVLSTNSEEDAGWNDTWDDFSDQSDEEDKNKSEDTASSSILQSSNVTVPADENFTEEERFEYFQRIISTTQNEEQYTKAKELLLRWPKFTFPEFLTVDKHPALKLLEIISLGLKDNNDENAELQALQQYKDIMSKQLVPKDLLVEYLKRKENQRLLEYDIFLQLCTDDPILHEEAIKIIKDKHKNFKLLPPLLRELFFKNLTVSFDTSHPVYHKILEEVFSNCNRADIVENVNILIHKLIERRNIIHAVALQNQLAVVPPSLATFETALGLLMKK</sequence>
<evidence type="ECO:0000256" key="4">
    <source>
        <dbReference type="ARBA" id="ARBA00022927"/>
    </source>
</evidence>
<dbReference type="PANTHER" id="PTHR15922">
    <property type="entry name" value="NEUROBLASTOMA-AMPLIFIED SEQUENCE"/>
    <property type="match status" value="1"/>
</dbReference>
<dbReference type="InterPro" id="IPR029145">
    <property type="entry name" value="NBAS_N"/>
</dbReference>
<dbReference type="GO" id="GO:0006890">
    <property type="term" value="P:retrograde vesicle-mediated transport, Golgi to endoplasmic reticulum"/>
    <property type="evidence" value="ECO:0007669"/>
    <property type="project" value="InterPro"/>
</dbReference>
<evidence type="ECO:0000256" key="3">
    <source>
        <dbReference type="ARBA" id="ARBA00022824"/>
    </source>
</evidence>
<dbReference type="Pfam" id="PF08314">
    <property type="entry name" value="Sec39"/>
    <property type="match status" value="2"/>
</dbReference>
<evidence type="ECO:0000259" key="6">
    <source>
        <dbReference type="Pfam" id="PF08314"/>
    </source>
</evidence>
<feature type="domain" description="Sec39" evidence="6">
    <location>
        <begin position="691"/>
        <end position="966"/>
    </location>
</feature>
<keyword evidence="4" id="KW-0653">Protein transport</keyword>
<dbReference type="PANTHER" id="PTHR15922:SF2">
    <property type="entry name" value="NBAS SUBUNIT OF NRZ TETHERING COMPLEX"/>
    <property type="match status" value="1"/>
</dbReference>
<dbReference type="RefSeq" id="XP_015606385.1">
    <property type="nucleotide sequence ID" value="XM_015750899.2"/>
</dbReference>
<dbReference type="GeneID" id="107273085"/>
<dbReference type="KEGG" id="ccin:107273085"/>
<proteinExistence type="predicted"/>
<feature type="domain" description="Sec39" evidence="6">
    <location>
        <begin position="1003"/>
        <end position="1300"/>
    </location>
</feature>
<dbReference type="InterPro" id="IPR015943">
    <property type="entry name" value="WD40/YVTN_repeat-like_dom_sf"/>
</dbReference>
<dbReference type="Gene3D" id="2.130.10.10">
    <property type="entry name" value="YVTN repeat-like/Quinoprotein amine dehydrogenase"/>
    <property type="match status" value="1"/>
</dbReference>
<dbReference type="GO" id="GO:0015031">
    <property type="term" value="P:protein transport"/>
    <property type="evidence" value="ECO:0007669"/>
    <property type="project" value="UniProtKB-KW"/>
</dbReference>
<dbReference type="GO" id="GO:0070939">
    <property type="term" value="C:Dsl1/NZR complex"/>
    <property type="evidence" value="ECO:0007669"/>
    <property type="project" value="TreeGrafter"/>
</dbReference>
<evidence type="ECO:0000256" key="5">
    <source>
        <dbReference type="SAM" id="MobiDB-lite"/>
    </source>
</evidence>
<evidence type="ECO:0000256" key="2">
    <source>
        <dbReference type="ARBA" id="ARBA00022448"/>
    </source>
</evidence>
<comment type="subcellular location">
    <subcellularLocation>
        <location evidence="1">Endoplasmic reticulum</location>
    </subcellularLocation>
</comment>
<feature type="compositionally biased region" description="Polar residues" evidence="5">
    <location>
        <begin position="1673"/>
        <end position="1685"/>
    </location>
</feature>
<dbReference type="InterPro" id="IPR036322">
    <property type="entry name" value="WD40_repeat_dom_sf"/>
</dbReference>
<dbReference type="GO" id="GO:0000149">
    <property type="term" value="F:SNARE binding"/>
    <property type="evidence" value="ECO:0007669"/>
    <property type="project" value="TreeGrafter"/>
</dbReference>
<reference evidence="9" key="1">
    <citation type="submission" date="2025-08" db="UniProtKB">
        <authorList>
            <consortium name="RefSeq"/>
        </authorList>
    </citation>
    <scope>IDENTIFICATION</scope>
</reference>
<keyword evidence="8" id="KW-1185">Reference proteome</keyword>
<evidence type="ECO:0000313" key="9">
    <source>
        <dbReference type="RefSeq" id="XP_015606385.1"/>
    </source>
</evidence>
<keyword evidence="3" id="KW-0256">Endoplasmic reticulum</keyword>
<evidence type="ECO:0000256" key="1">
    <source>
        <dbReference type="ARBA" id="ARBA00004240"/>
    </source>
</evidence>
<feature type="domain" description="Neuroblastoma-amplified sequence N-terminal" evidence="7">
    <location>
        <begin position="72"/>
        <end position="348"/>
    </location>
</feature>
<feature type="region of interest" description="Disordered" evidence="5">
    <location>
        <begin position="434"/>
        <end position="453"/>
    </location>
</feature>
<dbReference type="InterPro" id="IPR013244">
    <property type="entry name" value="Sec39_domain"/>
</dbReference>
<gene>
    <name evidence="9" type="primary">LOC107273085</name>
</gene>
<dbReference type="Proteomes" id="UP000694920">
    <property type="component" value="Unplaced"/>
</dbReference>
<accession>A0AAJ7CB26</accession>
<name>A0AAJ7CB26_CEPCN</name>
<keyword evidence="2" id="KW-0813">Transport</keyword>
<organism evidence="8 9">
    <name type="scientific">Cephus cinctus</name>
    <name type="common">Wheat stem sawfly</name>
    <dbReference type="NCBI Taxonomy" id="211228"/>
    <lineage>
        <taxon>Eukaryota</taxon>
        <taxon>Metazoa</taxon>
        <taxon>Ecdysozoa</taxon>
        <taxon>Arthropoda</taxon>
        <taxon>Hexapoda</taxon>
        <taxon>Insecta</taxon>
        <taxon>Pterygota</taxon>
        <taxon>Neoptera</taxon>
        <taxon>Endopterygota</taxon>
        <taxon>Hymenoptera</taxon>
        <taxon>Cephoidea</taxon>
        <taxon>Cephidae</taxon>
        <taxon>Cephus</taxon>
    </lineage>
</organism>
<protein>
    <submittedName>
        <fullName evidence="9">Neuroblastoma-amplified sequence</fullName>
    </submittedName>
</protein>
<dbReference type="Pfam" id="PF15492">
    <property type="entry name" value="Nbas_N"/>
    <property type="match status" value="1"/>
</dbReference>
<feature type="region of interest" description="Disordered" evidence="5">
    <location>
        <begin position="1651"/>
        <end position="1686"/>
    </location>
</feature>
<dbReference type="SUPFAM" id="SSF50978">
    <property type="entry name" value="WD40 repeat-like"/>
    <property type="match status" value="1"/>
</dbReference>
<evidence type="ECO:0000313" key="8">
    <source>
        <dbReference type="Proteomes" id="UP000694920"/>
    </source>
</evidence>
<feature type="compositionally biased region" description="Acidic residues" evidence="5">
    <location>
        <begin position="1651"/>
        <end position="1665"/>
    </location>
</feature>
<evidence type="ECO:0000259" key="7">
    <source>
        <dbReference type="Pfam" id="PF15492"/>
    </source>
</evidence>